<dbReference type="CDD" id="cd00082">
    <property type="entry name" value="HisKA"/>
    <property type="match status" value="1"/>
</dbReference>
<keyword evidence="6" id="KW-0472">Membrane</keyword>
<dbReference type="PANTHER" id="PTHR43047">
    <property type="entry name" value="TWO-COMPONENT HISTIDINE PROTEIN KINASE"/>
    <property type="match status" value="1"/>
</dbReference>
<keyword evidence="3" id="KW-0597">Phosphoprotein</keyword>
<evidence type="ECO:0000259" key="7">
    <source>
        <dbReference type="PROSITE" id="PS50109"/>
    </source>
</evidence>
<gene>
    <name evidence="8" type="primary">luxQ_1</name>
    <name evidence="8" type="ORF">PAA8504_00516</name>
</gene>
<dbReference type="RefSeq" id="WP_108892570.1">
    <property type="nucleotide sequence ID" value="NZ_ONZF01000001.1"/>
</dbReference>
<feature type="transmembrane region" description="Helical" evidence="6">
    <location>
        <begin position="6"/>
        <end position="28"/>
    </location>
</feature>
<comment type="catalytic activity">
    <reaction evidence="1">
        <text>ATP + protein L-histidine = ADP + protein N-phospho-L-histidine.</text>
        <dbReference type="EC" id="2.7.13.3"/>
    </reaction>
</comment>
<dbReference type="InterPro" id="IPR004358">
    <property type="entry name" value="Sig_transdc_His_kin-like_C"/>
</dbReference>
<dbReference type="InterPro" id="IPR036097">
    <property type="entry name" value="HisK_dim/P_sf"/>
</dbReference>
<dbReference type="Proteomes" id="UP000244912">
    <property type="component" value="Unassembled WGS sequence"/>
</dbReference>
<accession>A0A2R8BRD9</accession>
<evidence type="ECO:0000256" key="3">
    <source>
        <dbReference type="ARBA" id="ARBA00022553"/>
    </source>
</evidence>
<dbReference type="PANTHER" id="PTHR43047:SF64">
    <property type="entry name" value="HISTIDINE KINASE CONTAINING CHEY-HOMOLOGOUS RECEIVER DOMAIN AND PAS DOMAIN-RELATED"/>
    <property type="match status" value="1"/>
</dbReference>
<dbReference type="AlphaFoldDB" id="A0A2R8BRD9"/>
<keyword evidence="9" id="KW-1185">Reference proteome</keyword>
<evidence type="ECO:0000256" key="1">
    <source>
        <dbReference type="ARBA" id="ARBA00000085"/>
    </source>
</evidence>
<dbReference type="Pfam" id="PF02518">
    <property type="entry name" value="HATPase_c"/>
    <property type="match status" value="1"/>
</dbReference>
<dbReference type="SMART" id="SM00387">
    <property type="entry name" value="HATPase_c"/>
    <property type="match status" value="1"/>
</dbReference>
<keyword evidence="6" id="KW-1133">Transmembrane helix</keyword>
<dbReference type="InterPro" id="IPR036890">
    <property type="entry name" value="HATPase_C_sf"/>
</dbReference>
<evidence type="ECO:0000313" key="9">
    <source>
        <dbReference type="Proteomes" id="UP000244912"/>
    </source>
</evidence>
<evidence type="ECO:0000313" key="8">
    <source>
        <dbReference type="EMBL" id="SPJ22719.1"/>
    </source>
</evidence>
<dbReference type="EC" id="2.7.13.3" evidence="2"/>
<dbReference type="PRINTS" id="PR00344">
    <property type="entry name" value="BCTRLSENSOR"/>
</dbReference>
<name>A0A2R8BRD9_9RHOB</name>
<protein>
    <recommendedName>
        <fullName evidence="2">histidine kinase</fullName>
        <ecNumber evidence="2">2.7.13.3</ecNumber>
    </recommendedName>
</protein>
<feature type="domain" description="Histidine kinase" evidence="7">
    <location>
        <begin position="229"/>
        <end position="449"/>
    </location>
</feature>
<dbReference type="SUPFAM" id="SSF55874">
    <property type="entry name" value="ATPase domain of HSP90 chaperone/DNA topoisomerase II/histidine kinase"/>
    <property type="match status" value="1"/>
</dbReference>
<reference evidence="8 9" key="1">
    <citation type="submission" date="2018-03" db="EMBL/GenBank/DDBJ databases">
        <authorList>
            <person name="Keele B.F."/>
        </authorList>
    </citation>
    <scope>NUCLEOTIDE SEQUENCE [LARGE SCALE GENOMIC DNA]</scope>
    <source>
        <strain evidence="8 9">CECT 8504</strain>
    </source>
</reference>
<evidence type="ECO:0000256" key="4">
    <source>
        <dbReference type="ARBA" id="ARBA00022679"/>
    </source>
</evidence>
<dbReference type="InterPro" id="IPR005467">
    <property type="entry name" value="His_kinase_dom"/>
</dbReference>
<evidence type="ECO:0000256" key="5">
    <source>
        <dbReference type="ARBA" id="ARBA00022777"/>
    </source>
</evidence>
<feature type="transmembrane region" description="Helical" evidence="6">
    <location>
        <begin position="173"/>
        <end position="198"/>
    </location>
</feature>
<dbReference type="InterPro" id="IPR003594">
    <property type="entry name" value="HATPase_dom"/>
</dbReference>
<keyword evidence="6" id="KW-0812">Transmembrane</keyword>
<sequence>MKLSRLIGFIAFAVLIAATALWLFYILAERSVVRDAERQSIAWAEYAVHRIPRIEELAQGAAPDADDLRAIAEMETFGQVFLFKLFGPEGAQRFVSDNPVSPEADRRNHSDTAAAVIETLTPDSRVKDGSERPDRPDLYSETYLPVHKDGRVIGAVEVYLDQTEALAATRRDFAVFGLSILTLIILGVASPIVALIIVHRRLRHQNLELEIERERAVSADAAKTEFLANVSHELRTPLNGIVGLAELLEDQELDDDGRELLSVLQSSGCELMTLVNSLLDMTRIESGEARLDRRPFCPASVLHESAVLLEPEVQRKGLVLDVEAISSSMPKVLGDEYAFRQVCLNLLGNAVKFTQAGEVRASLDLVPDVGRSLLLLRVRDTGIGIVDADHDRIFDRFVRTREGLNIGAAGTGLGLSIVRSIVEMMEGQIQLESTPGKGTVFTVRIPTEIAADCAERLVA</sequence>
<dbReference type="EMBL" id="ONZF01000001">
    <property type="protein sequence ID" value="SPJ22719.1"/>
    <property type="molecule type" value="Genomic_DNA"/>
</dbReference>
<dbReference type="Gene3D" id="1.10.287.130">
    <property type="match status" value="1"/>
</dbReference>
<dbReference type="SUPFAM" id="SSF47384">
    <property type="entry name" value="Homodimeric domain of signal transducing histidine kinase"/>
    <property type="match status" value="1"/>
</dbReference>
<evidence type="ECO:0000256" key="6">
    <source>
        <dbReference type="SAM" id="Phobius"/>
    </source>
</evidence>
<organism evidence="8 9">
    <name type="scientific">Palleronia abyssalis</name>
    <dbReference type="NCBI Taxonomy" id="1501240"/>
    <lineage>
        <taxon>Bacteria</taxon>
        <taxon>Pseudomonadati</taxon>
        <taxon>Pseudomonadota</taxon>
        <taxon>Alphaproteobacteria</taxon>
        <taxon>Rhodobacterales</taxon>
        <taxon>Roseobacteraceae</taxon>
        <taxon>Palleronia</taxon>
    </lineage>
</organism>
<keyword evidence="4 8" id="KW-0808">Transferase</keyword>
<dbReference type="InterPro" id="IPR003661">
    <property type="entry name" value="HisK_dim/P_dom"/>
</dbReference>
<evidence type="ECO:0000256" key="2">
    <source>
        <dbReference type="ARBA" id="ARBA00012438"/>
    </source>
</evidence>
<dbReference type="OrthoDB" id="7179697at2"/>
<proteinExistence type="predicted"/>
<dbReference type="Pfam" id="PF00512">
    <property type="entry name" value="HisKA"/>
    <property type="match status" value="1"/>
</dbReference>
<dbReference type="Gene3D" id="3.30.565.10">
    <property type="entry name" value="Histidine kinase-like ATPase, C-terminal domain"/>
    <property type="match status" value="1"/>
</dbReference>
<dbReference type="SMART" id="SM00388">
    <property type="entry name" value="HisKA"/>
    <property type="match status" value="1"/>
</dbReference>
<dbReference type="CDD" id="cd16922">
    <property type="entry name" value="HATPase_EvgS-ArcB-TorS-like"/>
    <property type="match status" value="1"/>
</dbReference>
<dbReference type="GO" id="GO:0000155">
    <property type="term" value="F:phosphorelay sensor kinase activity"/>
    <property type="evidence" value="ECO:0007669"/>
    <property type="project" value="InterPro"/>
</dbReference>
<dbReference type="PROSITE" id="PS50109">
    <property type="entry name" value="HIS_KIN"/>
    <property type="match status" value="1"/>
</dbReference>
<keyword evidence="5 8" id="KW-0418">Kinase</keyword>